<accession>A0A7C5LC76</accession>
<feature type="active site" evidence="11">
    <location>
        <position position="101"/>
    </location>
</feature>
<feature type="active site" evidence="11">
    <location>
        <position position="318"/>
    </location>
</feature>
<evidence type="ECO:0000256" key="5">
    <source>
        <dbReference type="ARBA" id="ARBA00022695"/>
    </source>
</evidence>
<keyword evidence="9 11" id="KW-0804">Transcription</keyword>
<dbReference type="GO" id="GO:0046872">
    <property type="term" value="F:metal ion binding"/>
    <property type="evidence" value="ECO:0007669"/>
    <property type="project" value="UniProtKB-KW"/>
</dbReference>
<evidence type="ECO:0000256" key="12">
    <source>
        <dbReference type="RuleBase" id="RU003514"/>
    </source>
</evidence>
<gene>
    <name evidence="11" type="primary">priS</name>
    <name evidence="14" type="ORF">ENM11_05230</name>
</gene>
<dbReference type="GO" id="GO:1990077">
    <property type="term" value="C:primosome complex"/>
    <property type="evidence" value="ECO:0007669"/>
    <property type="project" value="UniProtKB-KW"/>
</dbReference>
<keyword evidence="6 11" id="KW-0235">DNA replication</keyword>
<evidence type="ECO:0000256" key="2">
    <source>
        <dbReference type="ARBA" id="ARBA00022478"/>
    </source>
</evidence>
<dbReference type="Gene3D" id="3.90.920.10">
    <property type="entry name" value="DNA primase, PRIM domain"/>
    <property type="match status" value="1"/>
</dbReference>
<evidence type="ECO:0000256" key="9">
    <source>
        <dbReference type="ARBA" id="ARBA00023163"/>
    </source>
</evidence>
<keyword evidence="3 11" id="KW-0639">Primosome</keyword>
<comment type="function">
    <text evidence="11">Catalytic subunit of DNA primase, an RNA polymerase that catalyzes the synthesis of short RNA molecules used as primers for DNA polymerase during DNA replication. The small subunit contains the primase catalytic core and has DNA synthesis activity on its own. Binding to the large subunit stabilizes and modulates the activity, increasing the rate of DNA synthesis while decreasing the length of the DNA fragments, and conferring RNA synthesis capability. The DNA polymerase activity may enable DNA primase to also catalyze primer extension after primer synthesis. May also play a role in DNA repair.</text>
</comment>
<keyword evidence="10 11" id="KW-0464">Manganese</keyword>
<keyword evidence="5 11" id="KW-0548">Nucleotidyltransferase</keyword>
<evidence type="ECO:0000256" key="13">
    <source>
        <dbReference type="RuleBase" id="RU004224"/>
    </source>
</evidence>
<evidence type="ECO:0000256" key="1">
    <source>
        <dbReference type="ARBA" id="ARBA00009762"/>
    </source>
</evidence>
<comment type="similarity">
    <text evidence="1 11 12">Belongs to the eukaryotic-type primase small subunit family.</text>
</comment>
<dbReference type="Pfam" id="PF01896">
    <property type="entry name" value="DNA_primase_S"/>
    <property type="match status" value="1"/>
</dbReference>
<dbReference type="GO" id="GO:0006269">
    <property type="term" value="P:DNA replication, synthesis of primer"/>
    <property type="evidence" value="ECO:0007669"/>
    <property type="project" value="UniProtKB-UniRule"/>
</dbReference>
<dbReference type="EMBL" id="DRWN01000040">
    <property type="protein sequence ID" value="HHK68540.1"/>
    <property type="molecule type" value="Genomic_DNA"/>
</dbReference>
<dbReference type="HAMAP" id="MF_00700">
    <property type="entry name" value="DNA_primase_sml_arc"/>
    <property type="match status" value="1"/>
</dbReference>
<dbReference type="EC" id="2.7.7.-" evidence="11"/>
<dbReference type="InterPro" id="IPR014052">
    <property type="entry name" value="DNA_primase_ssu_euk/arc"/>
</dbReference>
<dbReference type="InterPro" id="IPR002755">
    <property type="entry name" value="DNA_primase_S"/>
</dbReference>
<name>A0A7C5LC76_CALS0</name>
<sequence length="415" mass="47082">MSFRGSAEASFVQHLFRNYYEKHYNNPFIPTQFDRREFGYMLFGQKIMVRHLSFRSFEELKKTLAREAPLHVYRSAAVYQYPQAPMEEKGWSGAELIFDIDADHLETSCKQVHDYCLCWGCGTVLESKASKCPKCGGGDVAEVNMVCEECLNKTKKELEKLIDFLSVDFGVEPSEMVISFSGNRGYHLAVCSDQIMQLDRAARLEVVEYITGAHIELRLHGFSLTSADRSGPGFEDWGWGGRISRSCRSLLERLSARDEEVRRKLSERLKPKDLDNLAEVARYWRDSPRWDLLKTGKRSPYLETLINFAVAESASHVDTVVTTDVHRLLRLADTLNGKTGLKACTVRLEDLPCFNPLRDGVVLDGEQSVEVRVFPTPSFKLGEESYGPYGNEVVKLPVYAAAYLLCRGLAMLAKR</sequence>
<reference evidence="14" key="1">
    <citation type="journal article" date="2020" name="mSystems">
        <title>Genome- and Community-Level Interaction Insights into Carbon Utilization and Element Cycling Functions of Hydrothermarchaeota in Hydrothermal Sediment.</title>
        <authorList>
            <person name="Zhou Z."/>
            <person name="Liu Y."/>
            <person name="Xu W."/>
            <person name="Pan J."/>
            <person name="Luo Z.H."/>
            <person name="Li M."/>
        </authorList>
    </citation>
    <scope>NUCLEOTIDE SEQUENCE [LARGE SCALE GENOMIC DNA]</scope>
    <source>
        <strain evidence="14">SpSt-1056</strain>
    </source>
</reference>
<evidence type="ECO:0000256" key="11">
    <source>
        <dbReference type="HAMAP-Rule" id="MF_00700"/>
    </source>
</evidence>
<protein>
    <recommendedName>
        <fullName evidence="11">DNA primase small subunit PriS</fullName>
        <ecNumber evidence="11">2.7.7.-</ecNumber>
    </recommendedName>
</protein>
<keyword evidence="2 11" id="KW-0240">DNA-directed RNA polymerase</keyword>
<evidence type="ECO:0000256" key="3">
    <source>
        <dbReference type="ARBA" id="ARBA00022515"/>
    </source>
</evidence>
<proteinExistence type="inferred from homology"/>
<dbReference type="SUPFAM" id="SSF56747">
    <property type="entry name" value="Prim-pol domain"/>
    <property type="match status" value="1"/>
</dbReference>
<evidence type="ECO:0000256" key="7">
    <source>
        <dbReference type="ARBA" id="ARBA00022723"/>
    </source>
</evidence>
<evidence type="ECO:0000256" key="6">
    <source>
        <dbReference type="ARBA" id="ARBA00022705"/>
    </source>
</evidence>
<evidence type="ECO:0000313" key="14">
    <source>
        <dbReference type="EMBL" id="HHK68540.1"/>
    </source>
</evidence>
<dbReference type="InterPro" id="IPR023639">
    <property type="entry name" value="DNA_primase_ssu_PriS"/>
</dbReference>
<keyword evidence="4 11" id="KW-0808">Transferase</keyword>
<evidence type="ECO:0000256" key="10">
    <source>
        <dbReference type="ARBA" id="ARBA00023211"/>
    </source>
</evidence>
<dbReference type="PANTHER" id="PTHR10536">
    <property type="entry name" value="DNA PRIMASE SMALL SUBUNIT"/>
    <property type="match status" value="1"/>
</dbReference>
<dbReference type="CDD" id="cd04860">
    <property type="entry name" value="AE_Prim_S"/>
    <property type="match status" value="1"/>
</dbReference>
<comment type="cofactor">
    <cofactor evidence="11">
        <name>Mg(2+)</name>
        <dbReference type="ChEBI" id="CHEBI:18420"/>
    </cofactor>
    <cofactor evidence="11">
        <name>Mn(2+)</name>
        <dbReference type="ChEBI" id="CHEBI:29035"/>
    </cofactor>
</comment>
<keyword evidence="7 11" id="KW-0479">Metal-binding</keyword>
<dbReference type="AlphaFoldDB" id="A0A7C5LC76"/>
<comment type="function">
    <text evidence="13">RNA polymerase that catalyzes the synthesis of short RNA molecules used as primers for DNA polymerase during DNA replication.</text>
</comment>
<evidence type="ECO:0000256" key="8">
    <source>
        <dbReference type="ARBA" id="ARBA00022842"/>
    </source>
</evidence>
<comment type="subunit">
    <text evidence="11">Heterodimer of a small subunit (PriS) and a large subunit (PriL).</text>
</comment>
<evidence type="ECO:0000256" key="4">
    <source>
        <dbReference type="ARBA" id="ARBA00022679"/>
    </source>
</evidence>
<comment type="caution">
    <text evidence="14">The sequence shown here is derived from an EMBL/GenBank/DDBJ whole genome shotgun (WGS) entry which is preliminary data.</text>
</comment>
<feature type="active site" evidence="11">
    <location>
        <position position="99"/>
    </location>
</feature>
<organism evidence="14">
    <name type="scientific">Caldiarchaeum subterraneum</name>
    <dbReference type="NCBI Taxonomy" id="311458"/>
    <lineage>
        <taxon>Archaea</taxon>
        <taxon>Nitrososphaerota</taxon>
        <taxon>Candidatus Caldarchaeales</taxon>
        <taxon>Candidatus Caldarchaeaceae</taxon>
        <taxon>Candidatus Caldarchaeum</taxon>
    </lineage>
</organism>
<dbReference type="GO" id="GO:0003899">
    <property type="term" value="F:DNA-directed RNA polymerase activity"/>
    <property type="evidence" value="ECO:0007669"/>
    <property type="project" value="UniProtKB-UniRule"/>
</dbReference>
<dbReference type="GO" id="GO:0000428">
    <property type="term" value="C:DNA-directed RNA polymerase complex"/>
    <property type="evidence" value="ECO:0007669"/>
    <property type="project" value="UniProtKB-KW"/>
</dbReference>
<keyword evidence="8 11" id="KW-0460">Magnesium</keyword>